<dbReference type="OrthoDB" id="9803907at2"/>
<dbReference type="PANTHER" id="PTHR43585">
    <property type="entry name" value="FUMIPYRROLE BIOSYNTHESIS PROTEIN C"/>
    <property type="match status" value="1"/>
</dbReference>
<feature type="domain" description="ATP-grasp" evidence="5">
    <location>
        <begin position="118"/>
        <end position="309"/>
    </location>
</feature>
<dbReference type="KEGG" id="sbf:JCM31447_27280"/>
<dbReference type="Pfam" id="PF13535">
    <property type="entry name" value="ATP-grasp_4"/>
    <property type="match status" value="1"/>
</dbReference>
<evidence type="ECO:0000256" key="2">
    <source>
        <dbReference type="ARBA" id="ARBA00022741"/>
    </source>
</evidence>
<evidence type="ECO:0000256" key="1">
    <source>
        <dbReference type="ARBA" id="ARBA00022598"/>
    </source>
</evidence>
<dbReference type="Pfam" id="PF18603">
    <property type="entry name" value="LAL_C2"/>
    <property type="match status" value="1"/>
</dbReference>
<dbReference type="InterPro" id="IPR011761">
    <property type="entry name" value="ATP-grasp"/>
</dbReference>
<dbReference type="Gene3D" id="3.30.470.20">
    <property type="entry name" value="ATP-grasp fold, B domain"/>
    <property type="match status" value="1"/>
</dbReference>
<dbReference type="GO" id="GO:0005524">
    <property type="term" value="F:ATP binding"/>
    <property type="evidence" value="ECO:0007669"/>
    <property type="project" value="UniProtKB-UniRule"/>
</dbReference>
<keyword evidence="3 4" id="KW-0067">ATP-binding</keyword>
<reference evidence="6 7" key="1">
    <citation type="submission" date="2018-12" db="EMBL/GenBank/DDBJ databases">
        <title>Rubrispira sanarue gen. nov., sp., nov., a member of the order Silvanigrellales, isolated from a brackish lake in Hamamatsu Japan.</title>
        <authorList>
            <person name="Maejima Y."/>
            <person name="Iino T."/>
            <person name="Muraguchi Y."/>
            <person name="Fukuda K."/>
            <person name="Nojiri H."/>
            <person name="Ohkuma M."/>
            <person name="Moriuchi R."/>
            <person name="Dohra H."/>
            <person name="Kimbara K."/>
            <person name="Shintani M."/>
        </authorList>
    </citation>
    <scope>NUCLEOTIDE SEQUENCE [LARGE SCALE GENOMIC DNA]</scope>
    <source>
        <strain evidence="6 7">RF1110005</strain>
    </source>
</reference>
<gene>
    <name evidence="6" type="ORF">JCM31447_27280</name>
</gene>
<dbReference type="GO" id="GO:0016874">
    <property type="term" value="F:ligase activity"/>
    <property type="evidence" value="ECO:0007669"/>
    <property type="project" value="UniProtKB-KW"/>
</dbReference>
<dbReference type="EMBL" id="AP019368">
    <property type="protein sequence ID" value="BBH54264.1"/>
    <property type="molecule type" value="Genomic_DNA"/>
</dbReference>
<evidence type="ECO:0000256" key="4">
    <source>
        <dbReference type="PROSITE-ProRule" id="PRU00409"/>
    </source>
</evidence>
<protein>
    <submittedName>
        <fullName evidence="6">ATP-grasp domain-containing protein</fullName>
    </submittedName>
</protein>
<evidence type="ECO:0000259" key="5">
    <source>
        <dbReference type="PROSITE" id="PS50975"/>
    </source>
</evidence>
<evidence type="ECO:0000313" key="6">
    <source>
        <dbReference type="EMBL" id="BBH54264.1"/>
    </source>
</evidence>
<keyword evidence="1" id="KW-0436">Ligase</keyword>
<organism evidence="6 7">
    <name type="scientific">Fluviispira sanaruensis</name>
    <dbReference type="NCBI Taxonomy" id="2493639"/>
    <lineage>
        <taxon>Bacteria</taxon>
        <taxon>Pseudomonadati</taxon>
        <taxon>Bdellovibrionota</taxon>
        <taxon>Oligoflexia</taxon>
        <taxon>Silvanigrellales</taxon>
        <taxon>Silvanigrellaceae</taxon>
        <taxon>Fluviispira</taxon>
    </lineage>
</organism>
<sequence>MKKNLVLIETLHTGSGLEIIKAAKSKGVKIHFITAEYSWFECHCPAEIAEGINIIKVNWDKTSVRQEYLKLIHEQEKFSLFTQRDAFVEAVAEVAEEFKLNFTSSKAMKIARNKEKMREFFSQTFIPSPKYCYVNTKEELFISLKSLTFPFVAKPTKGSGSKDVIIIQSKTDLSMLDKFFNNESSANLLLEEFILGRVVSVESFTSNGKHHLLGVTNRLMGPQPYFVELGYAFPCRYENILQTKLEEYTKFILDKIEYKFGYSHIEYILGHDDVYLVEINARLGGGQLGKIMSYSLNLSVYELLIENLFETKEIDLDCKNLQAAACYTVYSQKPGVIESIKGMELASLFPNVLQVIQGLKIGDYAKETKDMMGQVAQVIATGNTPENALISAHSAATSIVVEVK</sequence>
<keyword evidence="7" id="KW-1185">Reference proteome</keyword>
<accession>A0A4P2VPV4</accession>
<evidence type="ECO:0000256" key="3">
    <source>
        <dbReference type="ARBA" id="ARBA00022840"/>
    </source>
</evidence>
<dbReference type="PROSITE" id="PS50975">
    <property type="entry name" value="ATP_GRASP"/>
    <property type="match status" value="1"/>
</dbReference>
<keyword evidence="2 4" id="KW-0547">Nucleotide-binding</keyword>
<dbReference type="InterPro" id="IPR052032">
    <property type="entry name" value="ATP-dep_AA_Ligase"/>
</dbReference>
<dbReference type="PANTHER" id="PTHR43585:SF2">
    <property type="entry name" value="ATP-GRASP ENZYME FSQD"/>
    <property type="match status" value="1"/>
</dbReference>
<dbReference type="AlphaFoldDB" id="A0A4P2VPV4"/>
<proteinExistence type="predicted"/>
<evidence type="ECO:0000313" key="7">
    <source>
        <dbReference type="Proteomes" id="UP000291236"/>
    </source>
</evidence>
<name>A0A4P2VPV4_FLUSA</name>
<dbReference type="GO" id="GO:0046872">
    <property type="term" value="F:metal ion binding"/>
    <property type="evidence" value="ECO:0007669"/>
    <property type="project" value="InterPro"/>
</dbReference>
<dbReference type="Gene3D" id="3.40.50.20">
    <property type="match status" value="1"/>
</dbReference>
<dbReference type="Proteomes" id="UP000291236">
    <property type="component" value="Chromosome"/>
</dbReference>
<dbReference type="SUPFAM" id="SSF56059">
    <property type="entry name" value="Glutathione synthetase ATP-binding domain-like"/>
    <property type="match status" value="1"/>
</dbReference>
<dbReference type="RefSeq" id="WP_130611687.1">
    <property type="nucleotide sequence ID" value="NZ_AP019368.1"/>
</dbReference>
<dbReference type="InterPro" id="IPR040570">
    <property type="entry name" value="LAL_C2"/>
</dbReference>